<protein>
    <submittedName>
        <fullName evidence="2">Uncharacterized protein</fullName>
    </submittedName>
</protein>
<evidence type="ECO:0000256" key="1">
    <source>
        <dbReference type="SAM" id="MobiDB-lite"/>
    </source>
</evidence>
<feature type="region of interest" description="Disordered" evidence="1">
    <location>
        <begin position="1"/>
        <end position="33"/>
    </location>
</feature>
<accession>A0A9P9AHP6</accession>
<evidence type="ECO:0000313" key="3">
    <source>
        <dbReference type="Proteomes" id="UP000777438"/>
    </source>
</evidence>
<dbReference type="OrthoDB" id="5056261at2759"/>
<gene>
    <name evidence="2" type="ORF">B0T10DRAFT_611603</name>
</gene>
<comment type="caution">
    <text evidence="2">The sequence shown here is derived from an EMBL/GenBank/DDBJ whole genome shotgun (WGS) entry which is preliminary data.</text>
</comment>
<organism evidence="2 3">
    <name type="scientific">Thelonectria olida</name>
    <dbReference type="NCBI Taxonomy" id="1576542"/>
    <lineage>
        <taxon>Eukaryota</taxon>
        <taxon>Fungi</taxon>
        <taxon>Dikarya</taxon>
        <taxon>Ascomycota</taxon>
        <taxon>Pezizomycotina</taxon>
        <taxon>Sordariomycetes</taxon>
        <taxon>Hypocreomycetidae</taxon>
        <taxon>Hypocreales</taxon>
        <taxon>Nectriaceae</taxon>
        <taxon>Thelonectria</taxon>
    </lineage>
</organism>
<keyword evidence="3" id="KW-1185">Reference proteome</keyword>
<sequence>MSLSRKDSTPRVVEGRQNEGLGPTQQQSQATNGMNAAIKTREQQNLIDALNDKAGVIIDLKAELGRANEILRNTQQILEQERLHHDNQMQENSNTIDRLRVRLTEAASKSAEMPSQSPLGCPESEIIKEWQSLTYDVRNLSMNYFQGIRERKMVSWAKAQGNHLQEVTPRYVDAAADKRCGAALIKAAIWNTLVRLVFGDSAANGAMCWAGNYVGKLSKLSSELLQDIARENSDMHNVLFHQWKALTTSLVSLVCSQQDREGKIAKVACELENMLELFRPRLGLMSFRRELQSIVRKAVSLDELFCGQQAWYRLMWPPEGRYDIELNRDVMKILGGGTNTTLVRGLAS</sequence>
<dbReference type="Proteomes" id="UP000777438">
    <property type="component" value="Unassembled WGS sequence"/>
</dbReference>
<dbReference type="EMBL" id="JAGPYM010000076">
    <property type="protein sequence ID" value="KAH6869249.1"/>
    <property type="molecule type" value="Genomic_DNA"/>
</dbReference>
<proteinExistence type="predicted"/>
<feature type="compositionally biased region" description="Polar residues" evidence="1">
    <location>
        <begin position="23"/>
        <end position="33"/>
    </location>
</feature>
<reference evidence="2 3" key="1">
    <citation type="journal article" date="2021" name="Nat. Commun.">
        <title>Genetic determinants of endophytism in the Arabidopsis root mycobiome.</title>
        <authorList>
            <person name="Mesny F."/>
            <person name="Miyauchi S."/>
            <person name="Thiergart T."/>
            <person name="Pickel B."/>
            <person name="Atanasova L."/>
            <person name="Karlsson M."/>
            <person name="Huettel B."/>
            <person name="Barry K.W."/>
            <person name="Haridas S."/>
            <person name="Chen C."/>
            <person name="Bauer D."/>
            <person name="Andreopoulos W."/>
            <person name="Pangilinan J."/>
            <person name="LaButti K."/>
            <person name="Riley R."/>
            <person name="Lipzen A."/>
            <person name="Clum A."/>
            <person name="Drula E."/>
            <person name="Henrissat B."/>
            <person name="Kohler A."/>
            <person name="Grigoriev I.V."/>
            <person name="Martin F.M."/>
            <person name="Hacquard S."/>
        </authorList>
    </citation>
    <scope>NUCLEOTIDE SEQUENCE [LARGE SCALE GENOMIC DNA]</scope>
    <source>
        <strain evidence="2 3">MPI-CAGE-CH-0241</strain>
    </source>
</reference>
<dbReference type="AlphaFoldDB" id="A0A9P9AHP6"/>
<feature type="compositionally biased region" description="Basic and acidic residues" evidence="1">
    <location>
        <begin position="1"/>
        <end position="17"/>
    </location>
</feature>
<evidence type="ECO:0000313" key="2">
    <source>
        <dbReference type="EMBL" id="KAH6869249.1"/>
    </source>
</evidence>
<name>A0A9P9AHP6_9HYPO</name>